<feature type="compositionally biased region" description="Basic and acidic residues" evidence="2">
    <location>
        <begin position="429"/>
        <end position="442"/>
    </location>
</feature>
<keyword evidence="4" id="KW-1185">Reference proteome</keyword>
<feature type="region of interest" description="Disordered" evidence="2">
    <location>
        <begin position="152"/>
        <end position="171"/>
    </location>
</feature>
<dbReference type="CDD" id="cd24139">
    <property type="entry name" value="SIP5-like"/>
    <property type="match status" value="1"/>
</dbReference>
<dbReference type="EMBL" id="KV453842">
    <property type="protein sequence ID" value="ODV90677.1"/>
    <property type="molecule type" value="Genomic_DNA"/>
</dbReference>
<evidence type="ECO:0000256" key="1">
    <source>
        <dbReference type="ARBA" id="ARBA00010402"/>
    </source>
</evidence>
<comment type="similarity">
    <text evidence="1">Belongs to the SIP5 family.</text>
</comment>
<sequence length="584" mass="63270">MGNIVAKEKRRGSHSPPSAHDDAGRRRSHTSPTHASLLQWGTRNEWNVPSSANRRVSLAQSPLTVLQSPRNASALNDSGANIEISPTDTVDGGYLVVQGVYTGPQDFHKAKVAQLQIERRLGPFYKPLQDFDPSWSDSQLLAALNGLPIPDSSSSYDSSTNIAAPGTGNSSRLSDEQLEMIRLYREPVECPICFLYYPPYVNFTRCCDQPICSECFVQMKRPEPHKPIPQHDAPSVAIPPDQAVSTSHITGLPEEEELISEPTCCPFCAEPNFGVLYNAPPIQTGIKPPSRNSHTSPLIKESHIHRTDMIASSTNTQTAAPIETSASAPSIHFPQSVAVSVSENDAPTSVLSGSFADRRRRRHSLPPLSPQVVTTDMIRPDWASKLAAARAKAVRTAATATAIHHAVFMGSSAELNSRRYRGGASRRSSTRESRRASRRAQDLEEMMVMEAIRISLLDEEERRLRELQEARSQTQHEHNDESNIDAIISGADDDLPMAGSSSPSGGNGIAATSSTDVSTVNADVFSMHDLDSTLPAVDTSSTNGHSNDIDAIQSTSKTIGTGLTEAKANDSSSRAHLENAFALQ</sequence>
<protein>
    <recommendedName>
        <fullName evidence="5">Protein SIP5</fullName>
    </recommendedName>
</protein>
<gene>
    <name evidence="3" type="ORF">CANCADRAFT_2407</name>
</gene>
<dbReference type="AlphaFoldDB" id="A0A1E4TG41"/>
<dbReference type="Proteomes" id="UP000095023">
    <property type="component" value="Unassembled WGS sequence"/>
</dbReference>
<dbReference type="GO" id="GO:0005737">
    <property type="term" value="C:cytoplasm"/>
    <property type="evidence" value="ECO:0007669"/>
    <property type="project" value="TreeGrafter"/>
</dbReference>
<evidence type="ECO:0000313" key="3">
    <source>
        <dbReference type="EMBL" id="ODV90677.1"/>
    </source>
</evidence>
<evidence type="ECO:0000313" key="4">
    <source>
        <dbReference type="Proteomes" id="UP000095023"/>
    </source>
</evidence>
<feature type="region of interest" description="Disordered" evidence="2">
    <location>
        <begin position="415"/>
        <end position="442"/>
    </location>
</feature>
<proteinExistence type="inferred from homology"/>
<dbReference type="OrthoDB" id="21471at2759"/>
<evidence type="ECO:0008006" key="5">
    <source>
        <dbReference type="Google" id="ProtNLM"/>
    </source>
</evidence>
<dbReference type="PANTHER" id="PTHR31315">
    <property type="entry name" value="PROTEIN SIP5"/>
    <property type="match status" value="1"/>
</dbReference>
<organism evidence="3 4">
    <name type="scientific">Tortispora caseinolytica NRRL Y-17796</name>
    <dbReference type="NCBI Taxonomy" id="767744"/>
    <lineage>
        <taxon>Eukaryota</taxon>
        <taxon>Fungi</taxon>
        <taxon>Dikarya</taxon>
        <taxon>Ascomycota</taxon>
        <taxon>Saccharomycotina</taxon>
        <taxon>Trigonopsidomycetes</taxon>
        <taxon>Trigonopsidales</taxon>
        <taxon>Trigonopsidaceae</taxon>
        <taxon>Tortispora</taxon>
    </lineage>
</organism>
<reference evidence="4" key="1">
    <citation type="submission" date="2016-02" db="EMBL/GenBank/DDBJ databases">
        <title>Comparative genomics of biotechnologically important yeasts.</title>
        <authorList>
            <consortium name="DOE Joint Genome Institute"/>
            <person name="Riley R."/>
            <person name="Haridas S."/>
            <person name="Wolfe K.H."/>
            <person name="Lopes M.R."/>
            <person name="Hittinger C.T."/>
            <person name="Goker M."/>
            <person name="Salamov A."/>
            <person name="Wisecaver J."/>
            <person name="Long T.M."/>
            <person name="Aerts A.L."/>
            <person name="Barry K."/>
            <person name="Choi C."/>
            <person name="Clum A."/>
            <person name="Coughlan A.Y."/>
            <person name="Deshpande S."/>
            <person name="Douglass A.P."/>
            <person name="Hanson S.J."/>
            <person name="Klenk H.-P."/>
            <person name="Labutti K."/>
            <person name="Lapidus A."/>
            <person name="Lindquist E."/>
            <person name="Lipzen A."/>
            <person name="Meier-Kolthoff J.P."/>
            <person name="Ohm R.A."/>
            <person name="Otillar R.P."/>
            <person name="Pangilinan J."/>
            <person name="Peng Y."/>
            <person name="Rokas A."/>
            <person name="Rosa C.A."/>
            <person name="Scheuner C."/>
            <person name="Sibirny A.A."/>
            <person name="Slot J.C."/>
            <person name="Stielow J.B."/>
            <person name="Sun H."/>
            <person name="Kurtzman C.P."/>
            <person name="Blackwell M."/>
            <person name="Jeffries T.W."/>
            <person name="Grigoriev I.V."/>
        </authorList>
    </citation>
    <scope>NUCLEOTIDE SEQUENCE [LARGE SCALE GENOMIC DNA]</scope>
    <source>
        <strain evidence="4">NRRL Y-17796</strain>
    </source>
</reference>
<name>A0A1E4TG41_9ASCO</name>
<accession>A0A1E4TG41</accession>
<dbReference type="InterPro" id="IPR039301">
    <property type="entry name" value="Sip5/DA2"/>
</dbReference>
<evidence type="ECO:0000256" key="2">
    <source>
        <dbReference type="SAM" id="MobiDB-lite"/>
    </source>
</evidence>
<feature type="region of interest" description="Disordered" evidence="2">
    <location>
        <begin position="1"/>
        <end position="36"/>
    </location>
</feature>
<dbReference type="PANTHER" id="PTHR31315:SF1">
    <property type="entry name" value="PROTEIN SIP5"/>
    <property type="match status" value="1"/>
</dbReference>